<feature type="non-terminal residue" evidence="1">
    <location>
        <position position="1"/>
    </location>
</feature>
<dbReference type="EMBL" id="CAJVQB010089614">
    <property type="protein sequence ID" value="CAG8847858.1"/>
    <property type="molecule type" value="Genomic_DNA"/>
</dbReference>
<name>A0ABN7X7M4_GIGMA</name>
<protein>
    <submittedName>
        <fullName evidence="1">1209_t:CDS:1</fullName>
    </submittedName>
</protein>
<comment type="caution">
    <text evidence="1">The sequence shown here is derived from an EMBL/GenBank/DDBJ whole genome shotgun (WGS) entry which is preliminary data.</text>
</comment>
<gene>
    <name evidence="1" type="ORF">GMARGA_LOCUS38885</name>
</gene>
<proteinExistence type="predicted"/>
<evidence type="ECO:0000313" key="1">
    <source>
        <dbReference type="EMBL" id="CAG8847858.1"/>
    </source>
</evidence>
<dbReference type="Proteomes" id="UP000789901">
    <property type="component" value="Unassembled WGS sequence"/>
</dbReference>
<evidence type="ECO:0000313" key="2">
    <source>
        <dbReference type="Proteomes" id="UP000789901"/>
    </source>
</evidence>
<organism evidence="1 2">
    <name type="scientific">Gigaspora margarita</name>
    <dbReference type="NCBI Taxonomy" id="4874"/>
    <lineage>
        <taxon>Eukaryota</taxon>
        <taxon>Fungi</taxon>
        <taxon>Fungi incertae sedis</taxon>
        <taxon>Mucoromycota</taxon>
        <taxon>Glomeromycotina</taxon>
        <taxon>Glomeromycetes</taxon>
        <taxon>Diversisporales</taxon>
        <taxon>Gigasporaceae</taxon>
        <taxon>Gigaspora</taxon>
    </lineage>
</organism>
<keyword evidence="2" id="KW-1185">Reference proteome</keyword>
<sequence length="40" mass="4494">VITGLAFKEISSVTKLNKFAKGIIAKQLKKKMYPENQLKS</sequence>
<reference evidence="1 2" key="1">
    <citation type="submission" date="2021-06" db="EMBL/GenBank/DDBJ databases">
        <authorList>
            <person name="Kallberg Y."/>
            <person name="Tangrot J."/>
            <person name="Rosling A."/>
        </authorList>
    </citation>
    <scope>NUCLEOTIDE SEQUENCE [LARGE SCALE GENOMIC DNA]</scope>
    <source>
        <strain evidence="1 2">120-4 pot B 10/14</strain>
    </source>
</reference>
<accession>A0ABN7X7M4</accession>